<name>A0A1Q8YHR0_9BURK</name>
<dbReference type="Proteomes" id="UP000185911">
    <property type="component" value="Unassembled WGS sequence"/>
</dbReference>
<keyword evidence="3" id="KW-1185">Reference proteome</keyword>
<gene>
    <name evidence="2" type="ORF">BLL52_1333</name>
</gene>
<feature type="signal peptide" evidence="1">
    <location>
        <begin position="1"/>
        <end position="24"/>
    </location>
</feature>
<accession>A0A1Q8YHR0</accession>
<evidence type="ECO:0000313" key="2">
    <source>
        <dbReference type="EMBL" id="OLP07503.1"/>
    </source>
</evidence>
<reference evidence="2 3" key="1">
    <citation type="submission" date="2017-01" db="EMBL/GenBank/DDBJ databases">
        <title>Genome sequence of Rhodoferax antarcticus ANT.BR, a psychrophilic purple nonsulfur bacterium from an Antarctic microbial mat.</title>
        <authorList>
            <person name="Baker J."/>
            <person name="Riester C."/>
            <person name="Skinner B."/>
            <person name="Newell A."/>
            <person name="Swingley W."/>
            <person name="Madigan M."/>
            <person name="Jung D."/>
            <person name="Asao M."/>
            <person name="Chen M."/>
            <person name="Loughlin P."/>
            <person name="Pan H."/>
            <person name="Lin S."/>
            <person name="Li N."/>
            <person name="Shaw J."/>
            <person name="Prado M."/>
            <person name="Sherman C."/>
            <person name="Li X."/>
            <person name="Tang J."/>
            <person name="Blankenship R."/>
            <person name="Zhao T."/>
            <person name="Touchman J."/>
            <person name="Sattley M."/>
        </authorList>
    </citation>
    <scope>NUCLEOTIDE SEQUENCE [LARGE SCALE GENOMIC DNA]</scope>
    <source>
        <strain evidence="2 3">ANT.BR</strain>
    </source>
</reference>
<keyword evidence="1" id="KW-0732">Signal</keyword>
<evidence type="ECO:0000256" key="1">
    <source>
        <dbReference type="SAM" id="SignalP"/>
    </source>
</evidence>
<comment type="caution">
    <text evidence="2">The sequence shown here is derived from an EMBL/GenBank/DDBJ whole genome shotgun (WGS) entry which is preliminary data.</text>
</comment>
<dbReference type="AlphaFoldDB" id="A0A1Q8YHR0"/>
<dbReference type="RefSeq" id="WP_198930598.1">
    <property type="nucleotide sequence ID" value="NZ_MSYM01000008.1"/>
</dbReference>
<sequence>MFKINRRTSLMSALLLASSTVALAAGPGYGLNRNNTVGWTLMTVQERNDFQQKIHASKTFDECKVIQTEHHAQMEVRAKEKGLELPPATVNACDRMKARGFIQ</sequence>
<organism evidence="2 3">
    <name type="scientific">Rhodoferax antarcticus ANT.BR</name>
    <dbReference type="NCBI Taxonomy" id="1111071"/>
    <lineage>
        <taxon>Bacteria</taxon>
        <taxon>Pseudomonadati</taxon>
        <taxon>Pseudomonadota</taxon>
        <taxon>Betaproteobacteria</taxon>
        <taxon>Burkholderiales</taxon>
        <taxon>Comamonadaceae</taxon>
        <taxon>Rhodoferax</taxon>
    </lineage>
</organism>
<protein>
    <submittedName>
        <fullName evidence="2">Uncharacterized protein</fullName>
    </submittedName>
</protein>
<dbReference type="STRING" id="81479.RA876_01300"/>
<feature type="chain" id="PRO_5011982777" evidence="1">
    <location>
        <begin position="25"/>
        <end position="103"/>
    </location>
</feature>
<evidence type="ECO:0000313" key="3">
    <source>
        <dbReference type="Proteomes" id="UP000185911"/>
    </source>
</evidence>
<proteinExistence type="predicted"/>
<dbReference type="EMBL" id="MSYM01000008">
    <property type="protein sequence ID" value="OLP07503.1"/>
    <property type="molecule type" value="Genomic_DNA"/>
</dbReference>